<proteinExistence type="predicted"/>
<gene>
    <name evidence="1" type="ORF">Pmani_024194</name>
</gene>
<evidence type="ECO:0000313" key="2">
    <source>
        <dbReference type="Proteomes" id="UP001292094"/>
    </source>
</evidence>
<evidence type="ECO:0008006" key="3">
    <source>
        <dbReference type="Google" id="ProtNLM"/>
    </source>
</evidence>
<protein>
    <recommendedName>
        <fullName evidence="3">RNase H type-1 domain-containing protein</fullName>
    </recommendedName>
</protein>
<keyword evidence="2" id="KW-1185">Reference proteome</keyword>
<dbReference type="AlphaFoldDB" id="A0AAE1PAA9"/>
<organism evidence="1 2">
    <name type="scientific">Petrolisthes manimaculis</name>
    <dbReference type="NCBI Taxonomy" id="1843537"/>
    <lineage>
        <taxon>Eukaryota</taxon>
        <taxon>Metazoa</taxon>
        <taxon>Ecdysozoa</taxon>
        <taxon>Arthropoda</taxon>
        <taxon>Crustacea</taxon>
        <taxon>Multicrustacea</taxon>
        <taxon>Malacostraca</taxon>
        <taxon>Eumalacostraca</taxon>
        <taxon>Eucarida</taxon>
        <taxon>Decapoda</taxon>
        <taxon>Pleocyemata</taxon>
        <taxon>Anomura</taxon>
        <taxon>Galatheoidea</taxon>
        <taxon>Porcellanidae</taxon>
        <taxon>Petrolisthes</taxon>
    </lineage>
</organism>
<accession>A0AAE1PAA9</accession>
<dbReference type="Proteomes" id="UP001292094">
    <property type="component" value="Unassembled WGS sequence"/>
</dbReference>
<evidence type="ECO:0000313" key="1">
    <source>
        <dbReference type="EMBL" id="KAK4303824.1"/>
    </source>
</evidence>
<comment type="caution">
    <text evidence="1">The sequence shown here is derived from an EMBL/GenBank/DDBJ whole genome shotgun (WGS) entry which is preliminary data.</text>
</comment>
<dbReference type="EMBL" id="JAWZYT010002523">
    <property type="protein sequence ID" value="KAK4303824.1"/>
    <property type="molecule type" value="Genomic_DNA"/>
</dbReference>
<dbReference type="SUPFAM" id="SSF53098">
    <property type="entry name" value="Ribonuclease H-like"/>
    <property type="match status" value="1"/>
</dbReference>
<name>A0AAE1PAA9_9EUCA</name>
<sequence>MSALQAISSVQPTHRILIHQILHQLVTAQELSLCIRYLWIPSHVGIVNNDKVDLLAKAACELPLPDDATPSLFRYKGIIHSASLLPTLPFSLPTGIQASVAGWWGGGRTSLFYLQAV</sequence>
<dbReference type="InterPro" id="IPR012337">
    <property type="entry name" value="RNaseH-like_sf"/>
</dbReference>
<reference evidence="1" key="1">
    <citation type="submission" date="2023-11" db="EMBL/GenBank/DDBJ databases">
        <title>Genome assemblies of two species of porcelain crab, Petrolisthes cinctipes and Petrolisthes manimaculis (Anomura: Porcellanidae).</title>
        <authorList>
            <person name="Angst P."/>
        </authorList>
    </citation>
    <scope>NUCLEOTIDE SEQUENCE</scope>
    <source>
        <strain evidence="1">PB745_02</strain>
        <tissue evidence="1">Gill</tissue>
    </source>
</reference>